<dbReference type="RefSeq" id="WP_125083410.1">
    <property type="nucleotide sequence ID" value="NZ_CP034248.1"/>
</dbReference>
<name>A0A3S8RX69_9BACL</name>
<proteinExistence type="predicted"/>
<dbReference type="KEGG" id="plen:EIM92_15490"/>
<dbReference type="EMBL" id="CP034248">
    <property type="protein sequence ID" value="AZK47383.1"/>
    <property type="molecule type" value="Genomic_DNA"/>
</dbReference>
<gene>
    <name evidence="1" type="ORF">EIM92_15490</name>
</gene>
<sequence length="280" mass="31986">MSKIIFWDLGYGGSAEVAAAFSVQAGLHDKYHLLLMNYGYSGTGVEEGFLTRNRELDRDLRLPVQDYGMEALMRLAESGRLYQANMMDYTYPLLQGRLDLADGMQTNSDPRDPAYFQHLEAILNMAERYYDIIVTQVSGLESILMDSLREDDILIAVLRQNRVELDTFFKLVDVSDAGRGNKPMALVIPHYDAASKWSLQNIKRRYNCEAPMIGIPYHTEFNDAWNGQDIIGFFRRYRLLKGRGYEREQFLFSCKELARLALTGTVRSKTSAIDDKMKGA</sequence>
<organism evidence="1 2">
    <name type="scientific">Paenibacillus lentus</name>
    <dbReference type="NCBI Taxonomy" id="1338368"/>
    <lineage>
        <taxon>Bacteria</taxon>
        <taxon>Bacillati</taxon>
        <taxon>Bacillota</taxon>
        <taxon>Bacilli</taxon>
        <taxon>Bacillales</taxon>
        <taxon>Paenibacillaceae</taxon>
        <taxon>Paenibacillus</taxon>
    </lineage>
</organism>
<dbReference type="OrthoDB" id="2842408at2"/>
<protein>
    <submittedName>
        <fullName evidence="1">Uncharacterized protein</fullName>
    </submittedName>
</protein>
<dbReference type="Proteomes" id="UP000273145">
    <property type="component" value="Chromosome"/>
</dbReference>
<dbReference type="AlphaFoldDB" id="A0A3S8RX69"/>
<evidence type="ECO:0000313" key="2">
    <source>
        <dbReference type="Proteomes" id="UP000273145"/>
    </source>
</evidence>
<evidence type="ECO:0000313" key="1">
    <source>
        <dbReference type="EMBL" id="AZK47383.1"/>
    </source>
</evidence>
<keyword evidence="2" id="KW-1185">Reference proteome</keyword>
<accession>A0A3S8RX69</accession>
<reference evidence="1 2" key="1">
    <citation type="submission" date="2018-11" db="EMBL/GenBank/DDBJ databases">
        <title>Genome sequencing of Paenibacillus lentus DSM25539(T).</title>
        <authorList>
            <person name="Kook J.-K."/>
            <person name="Park S.-N."/>
            <person name="Lim Y.K."/>
        </authorList>
    </citation>
    <scope>NUCLEOTIDE SEQUENCE [LARGE SCALE GENOMIC DNA]</scope>
    <source>
        <strain evidence="1 2">DSM 25539</strain>
    </source>
</reference>